<dbReference type="RefSeq" id="WP_098174644.1">
    <property type="nucleotide sequence ID" value="NZ_CP030926.1"/>
</dbReference>
<evidence type="ECO:0000313" key="4">
    <source>
        <dbReference type="Proteomes" id="UP000260457"/>
    </source>
</evidence>
<protein>
    <submittedName>
        <fullName evidence="2">Cytoplasmic protein</fullName>
    </submittedName>
    <submittedName>
        <fullName evidence="1">DUF1963 domain-containing protein</fullName>
    </submittedName>
</protein>
<dbReference type="InterPro" id="IPR035948">
    <property type="entry name" value="YwqG-like_sf"/>
</dbReference>
<name>A0AAX0SB94_9BACI</name>
<dbReference type="KEGG" id="pbut:DTO10_24040"/>
<dbReference type="PANTHER" id="PTHR36436:SF6">
    <property type="entry name" value="SLL5081 PROTEIN"/>
    <property type="match status" value="1"/>
</dbReference>
<dbReference type="Proteomes" id="UP000260457">
    <property type="component" value="Chromosome"/>
</dbReference>
<dbReference type="Gene3D" id="2.30.320.10">
    <property type="entry name" value="YwqG-like"/>
    <property type="match status" value="1"/>
</dbReference>
<dbReference type="AlphaFoldDB" id="A0AAX0SB94"/>
<accession>A0AAX0SB94</accession>
<reference evidence="1 4" key="2">
    <citation type="submission" date="2018-07" db="EMBL/GenBank/DDBJ databases">
        <title>The molecular basis for the intramolecular migration of carboxyl group in the catabolism of para-hydroxybenzoate via gentisate.</title>
        <authorList>
            <person name="Zhao H."/>
            <person name="Xu Y."/>
            <person name="Lin S."/>
            <person name="Spain J.C."/>
            <person name="Zhou N.-Y."/>
        </authorList>
    </citation>
    <scope>NUCLEOTIDE SEQUENCE [LARGE SCALE GENOMIC DNA]</scope>
    <source>
        <strain evidence="1 4">PHB-7a</strain>
    </source>
</reference>
<dbReference type="Proteomes" id="UP000220106">
    <property type="component" value="Unassembled WGS sequence"/>
</dbReference>
<evidence type="ECO:0000313" key="2">
    <source>
        <dbReference type="EMBL" id="PEJ37648.1"/>
    </source>
</evidence>
<dbReference type="Pfam" id="PF09234">
    <property type="entry name" value="DUF1963"/>
    <property type="match status" value="1"/>
</dbReference>
<sequence length="272" mass="31679">MTMRPHLSLPKELEKFRKDIESTMQPTIKISTSTNKPTVFESKFAGYPYLPENFEHPIDGKGNYMKLLAQINFEDLPRVLNDMPQKGMLQIFLSGDDDVMGLDFNNQTNQKNFRVIYHEDILKEGEVTTDFSYMTTFEDEHFPIEDEVSLSFSVDFEAVSTSDRAFNEFYGELDFEEIVGEDENGDEITLMELYEENLSNEGHKIGGYAFFTQSDPREDRSYKHYDVLLLQIDTDDDNEIMWGDCGVANFFIKVEDLKKLDFSNVLYNWDCH</sequence>
<evidence type="ECO:0000313" key="3">
    <source>
        <dbReference type="Proteomes" id="UP000220106"/>
    </source>
</evidence>
<dbReference type="PANTHER" id="PTHR36436">
    <property type="entry name" value="SLL5081 PROTEIN"/>
    <property type="match status" value="1"/>
</dbReference>
<dbReference type="SUPFAM" id="SSF103032">
    <property type="entry name" value="Hypothetical protein YwqG"/>
    <property type="match status" value="1"/>
</dbReference>
<reference evidence="2 3" key="1">
    <citation type="submission" date="2017-09" db="EMBL/GenBank/DDBJ databases">
        <title>Large-scale bioinformatics analysis of Bacillus genomes uncovers conserved roles of natural products in bacterial physiology.</title>
        <authorList>
            <consortium name="Agbiome Team Llc"/>
            <person name="Bleich R.M."/>
            <person name="Kirk G.J."/>
            <person name="Santa Maria K.C."/>
            <person name="Allen S.E."/>
            <person name="Farag S."/>
            <person name="Shank E.A."/>
            <person name="Bowers A."/>
        </authorList>
    </citation>
    <scope>NUCLEOTIDE SEQUENCE [LARGE SCALE GENOMIC DNA]</scope>
    <source>
        <strain evidence="2 3">AFS003229</strain>
    </source>
</reference>
<dbReference type="EMBL" id="CP030926">
    <property type="protein sequence ID" value="AXN41142.1"/>
    <property type="molecule type" value="Genomic_DNA"/>
</dbReference>
<gene>
    <name evidence="2" type="ORF">CN689_01765</name>
    <name evidence="1" type="ORF">DTO10_24040</name>
</gene>
<dbReference type="EMBL" id="NUEQ01000004">
    <property type="protein sequence ID" value="PEJ37648.1"/>
    <property type="molecule type" value="Genomic_DNA"/>
</dbReference>
<proteinExistence type="predicted"/>
<evidence type="ECO:0000313" key="1">
    <source>
        <dbReference type="EMBL" id="AXN41142.1"/>
    </source>
</evidence>
<dbReference type="InterPro" id="IPR015315">
    <property type="entry name" value="DUF1963"/>
</dbReference>
<organism evidence="2 3">
    <name type="scientific">Peribacillus butanolivorans</name>
    <dbReference type="NCBI Taxonomy" id="421767"/>
    <lineage>
        <taxon>Bacteria</taxon>
        <taxon>Bacillati</taxon>
        <taxon>Bacillota</taxon>
        <taxon>Bacilli</taxon>
        <taxon>Bacillales</taxon>
        <taxon>Bacillaceae</taxon>
        <taxon>Peribacillus</taxon>
    </lineage>
</organism>
<keyword evidence="4" id="KW-1185">Reference proteome</keyword>